<proteinExistence type="inferred from homology"/>
<feature type="domain" description="RecF/RecN/SMC N-terminal" evidence="16">
    <location>
        <begin position="3"/>
        <end position="366"/>
    </location>
</feature>
<keyword evidence="10 13" id="KW-0234">DNA repair</keyword>
<dbReference type="HAMAP" id="MF_00365">
    <property type="entry name" value="RecF"/>
    <property type="match status" value="1"/>
</dbReference>
<evidence type="ECO:0000259" key="16">
    <source>
        <dbReference type="Pfam" id="PF02463"/>
    </source>
</evidence>
<keyword evidence="4 13" id="KW-0963">Cytoplasm</keyword>
<dbReference type="PROSITE" id="PS00618">
    <property type="entry name" value="RECF_2"/>
    <property type="match status" value="1"/>
</dbReference>
<name>A0A3G6J688_9CORY</name>
<dbReference type="GO" id="GO:0005737">
    <property type="term" value="C:cytoplasm"/>
    <property type="evidence" value="ECO:0007669"/>
    <property type="project" value="UniProtKB-SubCell"/>
</dbReference>
<keyword evidence="9 13" id="KW-0238">DNA-binding</keyword>
<dbReference type="Gene3D" id="3.40.50.300">
    <property type="entry name" value="P-loop containing nucleotide triphosphate hydrolases"/>
    <property type="match status" value="1"/>
</dbReference>
<evidence type="ECO:0000256" key="3">
    <source>
        <dbReference type="ARBA" id="ARBA00020170"/>
    </source>
</evidence>
<evidence type="ECO:0000313" key="18">
    <source>
        <dbReference type="Proteomes" id="UP000269019"/>
    </source>
</evidence>
<evidence type="ECO:0000256" key="11">
    <source>
        <dbReference type="ARBA" id="ARBA00023236"/>
    </source>
</evidence>
<dbReference type="OrthoDB" id="9803889at2"/>
<evidence type="ECO:0000256" key="1">
    <source>
        <dbReference type="ARBA" id="ARBA00004496"/>
    </source>
</evidence>
<feature type="compositionally biased region" description="Polar residues" evidence="15">
    <location>
        <begin position="411"/>
        <end position="429"/>
    </location>
</feature>
<keyword evidence="8 13" id="KW-0067">ATP-binding</keyword>
<comment type="subcellular location">
    <subcellularLocation>
        <location evidence="1 13 14">Cytoplasm</location>
    </subcellularLocation>
</comment>
<dbReference type="KEGG" id="ccho:CCHOA_00015"/>
<gene>
    <name evidence="13 17" type="primary">recF</name>
    <name evidence="17" type="ORF">CCHOA_00015</name>
</gene>
<dbReference type="PANTHER" id="PTHR32182:SF0">
    <property type="entry name" value="DNA REPLICATION AND REPAIR PROTEIN RECF"/>
    <property type="match status" value="1"/>
</dbReference>
<dbReference type="RefSeq" id="WP_123925546.1">
    <property type="nucleotide sequence ID" value="NZ_CP033896.1"/>
</dbReference>
<dbReference type="Proteomes" id="UP000269019">
    <property type="component" value="Chromosome"/>
</dbReference>
<dbReference type="PANTHER" id="PTHR32182">
    <property type="entry name" value="DNA REPLICATION AND REPAIR PROTEIN RECF"/>
    <property type="match status" value="1"/>
</dbReference>
<evidence type="ECO:0000256" key="12">
    <source>
        <dbReference type="ARBA" id="ARBA00025401"/>
    </source>
</evidence>
<evidence type="ECO:0000256" key="14">
    <source>
        <dbReference type="RuleBase" id="RU000578"/>
    </source>
</evidence>
<evidence type="ECO:0000256" key="2">
    <source>
        <dbReference type="ARBA" id="ARBA00008016"/>
    </source>
</evidence>
<keyword evidence="11 13" id="KW-0742">SOS response</keyword>
<dbReference type="SUPFAM" id="SSF52540">
    <property type="entry name" value="P-loop containing nucleoside triphosphate hydrolases"/>
    <property type="match status" value="1"/>
</dbReference>
<evidence type="ECO:0000256" key="9">
    <source>
        <dbReference type="ARBA" id="ARBA00023125"/>
    </source>
</evidence>
<keyword evidence="6 13" id="KW-0547">Nucleotide-binding</keyword>
<dbReference type="AlphaFoldDB" id="A0A3G6J688"/>
<dbReference type="InterPro" id="IPR018078">
    <property type="entry name" value="DNA-binding_RecF_CS"/>
</dbReference>
<dbReference type="InterPro" id="IPR003395">
    <property type="entry name" value="RecF/RecN/SMC_N"/>
</dbReference>
<feature type="compositionally biased region" description="Low complexity" evidence="15">
    <location>
        <begin position="401"/>
        <end position="410"/>
    </location>
</feature>
<dbReference type="GO" id="GO:0009432">
    <property type="term" value="P:SOS response"/>
    <property type="evidence" value="ECO:0007669"/>
    <property type="project" value="UniProtKB-UniRule"/>
</dbReference>
<dbReference type="GO" id="GO:0006302">
    <property type="term" value="P:double-strand break repair"/>
    <property type="evidence" value="ECO:0007669"/>
    <property type="project" value="TreeGrafter"/>
</dbReference>
<accession>A0A3G6J688</accession>
<reference evidence="17 18" key="1">
    <citation type="submission" date="2018-11" db="EMBL/GenBank/DDBJ databases">
        <authorList>
            <person name="Kleinhagauer T."/>
            <person name="Glaeser S.P."/>
            <person name="Spergser J."/>
            <person name="Ruckert C."/>
            <person name="Kaempfer P."/>
            <person name="Busse H.-J."/>
        </authorList>
    </citation>
    <scope>NUCLEOTIDE SEQUENCE [LARGE SCALE GENOMIC DNA]</scope>
    <source>
        <strain evidence="17 18">200CH</strain>
    </source>
</reference>
<dbReference type="GO" id="GO:0006260">
    <property type="term" value="P:DNA replication"/>
    <property type="evidence" value="ECO:0007669"/>
    <property type="project" value="UniProtKB-UniRule"/>
</dbReference>
<evidence type="ECO:0000256" key="5">
    <source>
        <dbReference type="ARBA" id="ARBA00022705"/>
    </source>
</evidence>
<organism evidence="17 18">
    <name type="scientific">Corynebacterium choanae</name>
    <dbReference type="NCBI Taxonomy" id="1862358"/>
    <lineage>
        <taxon>Bacteria</taxon>
        <taxon>Bacillati</taxon>
        <taxon>Actinomycetota</taxon>
        <taxon>Actinomycetes</taxon>
        <taxon>Mycobacteriales</taxon>
        <taxon>Corynebacteriaceae</taxon>
        <taxon>Corynebacterium</taxon>
    </lineage>
</organism>
<keyword evidence="7 13" id="KW-0227">DNA damage</keyword>
<evidence type="ECO:0000256" key="10">
    <source>
        <dbReference type="ARBA" id="ARBA00023204"/>
    </source>
</evidence>
<evidence type="ECO:0000256" key="4">
    <source>
        <dbReference type="ARBA" id="ARBA00022490"/>
    </source>
</evidence>
<dbReference type="InterPro" id="IPR042174">
    <property type="entry name" value="RecF_2"/>
</dbReference>
<dbReference type="Gene3D" id="1.20.1050.90">
    <property type="entry name" value="RecF/RecN/SMC, N-terminal domain"/>
    <property type="match status" value="1"/>
</dbReference>
<keyword evidence="5 13" id="KW-0235">DNA replication</keyword>
<evidence type="ECO:0000256" key="8">
    <source>
        <dbReference type="ARBA" id="ARBA00022840"/>
    </source>
</evidence>
<protein>
    <recommendedName>
        <fullName evidence="3 13">DNA replication and repair protein RecF</fullName>
    </recommendedName>
</protein>
<dbReference type="GO" id="GO:0005524">
    <property type="term" value="F:ATP binding"/>
    <property type="evidence" value="ECO:0007669"/>
    <property type="project" value="UniProtKB-UniRule"/>
</dbReference>
<dbReference type="GO" id="GO:0003697">
    <property type="term" value="F:single-stranded DNA binding"/>
    <property type="evidence" value="ECO:0007669"/>
    <property type="project" value="UniProtKB-UniRule"/>
</dbReference>
<feature type="region of interest" description="Disordered" evidence="15">
    <location>
        <begin position="401"/>
        <end position="437"/>
    </location>
</feature>
<dbReference type="NCBIfam" id="TIGR00611">
    <property type="entry name" value="recf"/>
    <property type="match status" value="1"/>
</dbReference>
<dbReference type="GO" id="GO:0000731">
    <property type="term" value="P:DNA synthesis involved in DNA repair"/>
    <property type="evidence" value="ECO:0007669"/>
    <property type="project" value="TreeGrafter"/>
</dbReference>
<evidence type="ECO:0000256" key="13">
    <source>
        <dbReference type="HAMAP-Rule" id="MF_00365"/>
    </source>
</evidence>
<dbReference type="Pfam" id="PF02463">
    <property type="entry name" value="SMC_N"/>
    <property type="match status" value="1"/>
</dbReference>
<evidence type="ECO:0000313" key="17">
    <source>
        <dbReference type="EMBL" id="AZA12438.1"/>
    </source>
</evidence>
<dbReference type="InterPro" id="IPR027417">
    <property type="entry name" value="P-loop_NTPase"/>
</dbReference>
<comment type="function">
    <text evidence="12 13 14">The RecF protein is involved in DNA metabolism; it is required for DNA replication and normal SOS inducibility. RecF binds preferentially to single-stranded, linear DNA. It also seems to bind ATP.</text>
</comment>
<evidence type="ECO:0000256" key="15">
    <source>
        <dbReference type="SAM" id="MobiDB-lite"/>
    </source>
</evidence>
<dbReference type="EMBL" id="CP033896">
    <property type="protein sequence ID" value="AZA12438.1"/>
    <property type="molecule type" value="Genomic_DNA"/>
</dbReference>
<sequence>MRITQLALQDFRSWDTFSCELPAGVTVFVGRNGQGKTNIVEAVGYLAHLQSHRVSHDVPLVREGATAARISGVVQHEGRELTAHVLIKPKGSNLAQINRTRLDSPRQLLGVVRTVLFAPEDLALVKGEPAIRRSAIDEIIATRTPRLAGVKHDYDKILRQRNALLKSVAAQSRRSWMHDETTVTTLDVWDSQLAALGAQLMVARTAVLHQLGGLVHAAYASIAPESRPAGIHYVPSIATTLQQFGSPHATSNTDTAGLQELYEAALLTALGQARSKEIDRGMTLVGPHRDDVELLLGSQPAKGFASHGETWSMALALRMATAELYRGDGVNPIVILDDVFAELDARRRTLLVNTLSDSEQVLITAAVGDDLPRELDAAVAATHMVSTVYSAGSRVSRLDAPAATGEADAAQTVNASGDTDAASRSSTARDNNDSGEE</sequence>
<keyword evidence="18" id="KW-1185">Reference proteome</keyword>
<dbReference type="InterPro" id="IPR001238">
    <property type="entry name" value="DNA-binding_RecF"/>
</dbReference>
<evidence type="ECO:0000256" key="7">
    <source>
        <dbReference type="ARBA" id="ARBA00022763"/>
    </source>
</evidence>
<evidence type="ECO:0000256" key="6">
    <source>
        <dbReference type="ARBA" id="ARBA00022741"/>
    </source>
</evidence>
<feature type="binding site" evidence="13">
    <location>
        <begin position="30"/>
        <end position="37"/>
    </location>
    <ligand>
        <name>ATP</name>
        <dbReference type="ChEBI" id="CHEBI:30616"/>
    </ligand>
</feature>
<comment type="similarity">
    <text evidence="2 13 14">Belongs to the RecF family.</text>
</comment>